<proteinExistence type="predicted"/>
<keyword evidence="2" id="KW-1185">Reference proteome</keyword>
<reference evidence="1 2" key="1">
    <citation type="submission" date="2018-02" db="EMBL/GenBank/DDBJ databases">
        <title>The genomes of Aspergillus section Nigri reveals drivers in fungal speciation.</title>
        <authorList>
            <consortium name="DOE Joint Genome Institute"/>
            <person name="Vesth T.C."/>
            <person name="Nybo J."/>
            <person name="Theobald S."/>
            <person name="Brandl J."/>
            <person name="Frisvad J.C."/>
            <person name="Nielsen K.F."/>
            <person name="Lyhne E.K."/>
            <person name="Kogle M.E."/>
            <person name="Kuo A."/>
            <person name="Riley R."/>
            <person name="Clum A."/>
            <person name="Nolan M."/>
            <person name="Lipzen A."/>
            <person name="Salamov A."/>
            <person name="Henrissat B."/>
            <person name="Wiebenga A."/>
            <person name="De vries R.P."/>
            <person name="Grigoriev I.V."/>
            <person name="Mortensen U.H."/>
            <person name="Andersen M.R."/>
            <person name="Baker S.E."/>
        </authorList>
    </citation>
    <scope>NUCLEOTIDE SEQUENCE [LARGE SCALE GENOMIC DNA]</scope>
    <source>
        <strain evidence="1 2">CBS 114.51</strain>
    </source>
</reference>
<accession>A0A8T8X565</accession>
<dbReference type="GeneID" id="37181143"/>
<sequence length="147" mass="16183">MAPLVAKTDDSLEIEGRSINGPLSVGCHSICWVPMDAMRMGAARVGGDHGMETGGLGKVPDSMQVQGQCQFALDHCDTPELKYSILLAMYCKILMPPNGYWKTSRGLNFRRGVSPHISPGLSIVRRRERHQVLHSVAMNLVNRKGMH</sequence>
<dbReference type="OrthoDB" id="10532404at2759"/>
<dbReference type="AlphaFoldDB" id="A0A8T8X565"/>
<gene>
    <name evidence="1" type="ORF">BO86DRAFT_53467</name>
</gene>
<dbReference type="RefSeq" id="XP_025529075.1">
    <property type="nucleotide sequence ID" value="XM_025677450.1"/>
</dbReference>
<name>A0A8T8X565_ASPJA</name>
<dbReference type="EMBL" id="KZ824784">
    <property type="protein sequence ID" value="RAH83181.1"/>
    <property type="molecule type" value="Genomic_DNA"/>
</dbReference>
<evidence type="ECO:0000313" key="1">
    <source>
        <dbReference type="EMBL" id="RAH83181.1"/>
    </source>
</evidence>
<organism evidence="1 2">
    <name type="scientific">Aspergillus japonicus CBS 114.51</name>
    <dbReference type="NCBI Taxonomy" id="1448312"/>
    <lineage>
        <taxon>Eukaryota</taxon>
        <taxon>Fungi</taxon>
        <taxon>Dikarya</taxon>
        <taxon>Ascomycota</taxon>
        <taxon>Pezizomycotina</taxon>
        <taxon>Eurotiomycetes</taxon>
        <taxon>Eurotiomycetidae</taxon>
        <taxon>Eurotiales</taxon>
        <taxon>Aspergillaceae</taxon>
        <taxon>Aspergillus</taxon>
        <taxon>Aspergillus subgen. Circumdati</taxon>
    </lineage>
</organism>
<evidence type="ECO:0000313" key="2">
    <source>
        <dbReference type="Proteomes" id="UP000249497"/>
    </source>
</evidence>
<protein>
    <submittedName>
        <fullName evidence="1">Uncharacterized protein</fullName>
    </submittedName>
</protein>
<dbReference type="Proteomes" id="UP000249497">
    <property type="component" value="Unassembled WGS sequence"/>
</dbReference>